<evidence type="ECO:0000313" key="1">
    <source>
        <dbReference type="EMBL" id="AGA66401.1"/>
    </source>
</evidence>
<reference evidence="1 2" key="1">
    <citation type="journal article" date="2013" name="Genome Announc.">
        <title>Complete Genome Sequence of the Porcine Strain Brachyspira pilosicoli P43/6/78(T.).</title>
        <authorList>
            <person name="Lin C."/>
            <person name="den Bakker H.C."/>
            <person name="Suzuki H."/>
            <person name="Lefebure T."/>
            <person name="Ponnala L."/>
            <person name="Sun Q."/>
            <person name="Stanhope M.J."/>
            <person name="Wiedmann M."/>
            <person name="Duhamel G.E."/>
        </authorList>
    </citation>
    <scope>NUCLEOTIDE SEQUENCE [LARGE SCALE GENOMIC DNA]</scope>
    <source>
        <strain evidence="1 2">P43/6/78</strain>
    </source>
</reference>
<name>A0A3B6VKF0_BRAPL</name>
<dbReference type="Proteomes" id="UP000010793">
    <property type="component" value="Chromosome"/>
</dbReference>
<keyword evidence="2" id="KW-1185">Reference proteome</keyword>
<sequence length="55" mass="6558">MEKAIYPKDIDVSILNEKIEKLSKQMTINIEEKRRNNIEIDKCKKQIEIVNKVNK</sequence>
<protein>
    <submittedName>
        <fullName evidence="1">F0F1-ATP synthase subunit epsilon</fullName>
    </submittedName>
</protein>
<evidence type="ECO:0000313" key="2">
    <source>
        <dbReference type="Proteomes" id="UP000010793"/>
    </source>
</evidence>
<gene>
    <name evidence="1" type="ORF">BPP43_05785</name>
</gene>
<dbReference type="EMBL" id="CP002873">
    <property type="protein sequence ID" value="AGA66401.1"/>
    <property type="molecule type" value="Genomic_DNA"/>
</dbReference>
<accession>A0A3B6VKF0</accession>
<dbReference type="KEGG" id="bpip:BPP43_05785"/>
<proteinExistence type="predicted"/>
<dbReference type="AlphaFoldDB" id="A0A3B6VKF0"/>
<organism evidence="1 2">
    <name type="scientific">Brachyspira pilosicoli P43/6/78</name>
    <dbReference type="NCBI Taxonomy" id="1042417"/>
    <lineage>
        <taxon>Bacteria</taxon>
        <taxon>Pseudomonadati</taxon>
        <taxon>Spirochaetota</taxon>
        <taxon>Spirochaetia</taxon>
        <taxon>Brachyspirales</taxon>
        <taxon>Brachyspiraceae</taxon>
        <taxon>Brachyspira</taxon>
    </lineage>
</organism>